<dbReference type="Proteomes" id="UP000177870">
    <property type="component" value="Chromosome"/>
</dbReference>
<proteinExistence type="predicted"/>
<dbReference type="PRINTS" id="PR01490">
    <property type="entry name" value="RTXTOXIND"/>
</dbReference>
<organism evidence="4 5">
    <name type="scientific">Moorena producens PAL-8-15-08-1</name>
    <dbReference type="NCBI Taxonomy" id="1458985"/>
    <lineage>
        <taxon>Bacteria</taxon>
        <taxon>Bacillati</taxon>
        <taxon>Cyanobacteriota</taxon>
        <taxon>Cyanophyceae</taxon>
        <taxon>Coleofasciculales</taxon>
        <taxon>Coleofasciculaceae</taxon>
        <taxon>Moorena</taxon>
    </lineage>
</organism>
<protein>
    <submittedName>
        <fullName evidence="4">NHLP bacteriocin system secretion protein</fullName>
    </submittedName>
</protein>
<dbReference type="NCBIfam" id="TIGR03794">
    <property type="entry name" value="NHLM_micro_HlyD"/>
    <property type="match status" value="1"/>
</dbReference>
<accession>A0A1D8U1R2</accession>
<keyword evidence="1" id="KW-0175">Coiled coil</keyword>
<dbReference type="EMBL" id="CP017599">
    <property type="protein sequence ID" value="AOX03626.1"/>
    <property type="molecule type" value="Genomic_DNA"/>
</dbReference>
<name>A0A1D8U1R2_9CYAN</name>
<dbReference type="InterPro" id="IPR022275">
    <property type="entry name" value="NHPM_bacteriocin_SS_HylD"/>
</dbReference>
<dbReference type="AlphaFoldDB" id="A0A1D8U1R2"/>
<evidence type="ECO:0000256" key="2">
    <source>
        <dbReference type="SAM" id="Phobius"/>
    </source>
</evidence>
<dbReference type="Gene3D" id="2.40.50.100">
    <property type="match status" value="1"/>
</dbReference>
<dbReference type="OrthoDB" id="8439633at2"/>
<keyword evidence="2" id="KW-0472">Membrane</keyword>
<dbReference type="STRING" id="1458985.BJP34_33100"/>
<dbReference type="PANTHER" id="PTHR30386">
    <property type="entry name" value="MEMBRANE FUSION SUBUNIT OF EMRAB-TOLC MULTIDRUG EFFLUX PUMP"/>
    <property type="match status" value="1"/>
</dbReference>
<dbReference type="KEGG" id="mpro:BJP34_33100"/>
<dbReference type="Gene3D" id="1.10.287.470">
    <property type="entry name" value="Helix hairpin bin"/>
    <property type="match status" value="1"/>
</dbReference>
<feature type="coiled-coil region" evidence="1">
    <location>
        <begin position="114"/>
        <end position="192"/>
    </location>
</feature>
<reference evidence="5" key="1">
    <citation type="submission" date="2016-10" db="EMBL/GenBank/DDBJ databases">
        <title>Comparative genomics uncovers the prolific and rare metabolic potential of the cyanobacterial genus Moorea.</title>
        <authorList>
            <person name="Leao T."/>
            <person name="Castelao G."/>
            <person name="Korobeynikov A."/>
            <person name="Monroe E.A."/>
            <person name="Podell S."/>
            <person name="Glukhov E."/>
            <person name="Allen E."/>
            <person name="Gerwick W.H."/>
            <person name="Gerwick L."/>
        </authorList>
    </citation>
    <scope>NUCLEOTIDE SEQUENCE [LARGE SCALE GENOMIC DNA]</scope>
    <source>
        <strain evidence="5">PAL-8-15-08-1</strain>
    </source>
</reference>
<evidence type="ECO:0000256" key="1">
    <source>
        <dbReference type="SAM" id="Coils"/>
    </source>
</evidence>
<dbReference type="InterPro" id="IPR050739">
    <property type="entry name" value="MFP"/>
</dbReference>
<dbReference type="RefSeq" id="WP_070395997.1">
    <property type="nucleotide sequence ID" value="NZ_CP017599.1"/>
</dbReference>
<evidence type="ECO:0000259" key="3">
    <source>
        <dbReference type="Pfam" id="PF25917"/>
    </source>
</evidence>
<keyword evidence="2" id="KW-0812">Transmembrane</keyword>
<feature type="coiled-coil region" evidence="1">
    <location>
        <begin position="246"/>
        <end position="280"/>
    </location>
</feature>
<gene>
    <name evidence="4" type="ORF">BJP34_33100</name>
</gene>
<dbReference type="SUPFAM" id="SSF111369">
    <property type="entry name" value="HlyD-like secretion proteins"/>
    <property type="match status" value="1"/>
</dbReference>
<keyword evidence="2" id="KW-1133">Transmembrane helix</keyword>
<dbReference type="Pfam" id="PF25917">
    <property type="entry name" value="BSH_RND"/>
    <property type="match status" value="1"/>
</dbReference>
<evidence type="ECO:0000313" key="4">
    <source>
        <dbReference type="EMBL" id="AOX03626.1"/>
    </source>
</evidence>
<evidence type="ECO:0000313" key="5">
    <source>
        <dbReference type="Proteomes" id="UP000177870"/>
    </source>
</evidence>
<feature type="transmembrane region" description="Helical" evidence="2">
    <location>
        <begin position="36"/>
        <end position="55"/>
    </location>
</feature>
<dbReference type="InterPro" id="IPR058625">
    <property type="entry name" value="MdtA-like_BSH"/>
</dbReference>
<sequence length="538" mass="60144">MKPKKKSNLFREESVEHLTSPEKLDQAMEVISRQDWLPLCTLAGIVFLTIIWSIVGKLPLTIKSKGVLIHPHKVVEVQSPVSGQLEQINIKEGDCVDRGFVLATIEPSDIQQKLQQQKERLTQLQSQSQLANTLQVQRTNLEVLSLQQKQEALEQSLQNSESLNLVLNNQAIEAINQQKQSIQQKITDLQTITPTLKEKGLNSIKEQRVSIFKQLKDFKELSSSLKDRVEKRRELVQAGAISLDQILEAEQSYKQNLQNISKLEAELKQLDVKEAEVEQQYLDNLSTISKHQAELRELTVKGTETKEKYLKKMNQVAQQKTAIKTLATERKKLEQQNLEDSSKRENEIQQVKYDIAQLSKQYNDNQAIKSPYSGCFLNITASKGSVIDKGFSLGVIQRQSSSDSLSTVAYFPVGQGKKIKPGMKIYVTPDTVRREKFGSIIGTVSEVSPFPITQQGATKLIGNSTIAENLASKIRPVIEIHGKLQADSSTPSGYAWSSSQGPSLTVTSGTTVTVQVTIEEQTPITLVLPILRQLSGIY</sequence>
<feature type="domain" description="Multidrug resistance protein MdtA-like barrel-sandwich hybrid" evidence="3">
    <location>
        <begin position="74"/>
        <end position="393"/>
    </location>
</feature>
<dbReference type="PANTHER" id="PTHR30386:SF28">
    <property type="entry name" value="EXPORTED PROTEIN"/>
    <property type="match status" value="1"/>
</dbReference>